<protein>
    <recommendedName>
        <fullName evidence="11">Guanine nucleotide-binding protein alpha-1 subunit</fullName>
    </recommendedName>
</protein>
<dbReference type="GO" id="GO:0031683">
    <property type="term" value="F:G-protein beta/gamma-subunit complex binding"/>
    <property type="evidence" value="ECO:0007669"/>
    <property type="project" value="InterPro"/>
</dbReference>
<dbReference type="GO" id="GO:0005834">
    <property type="term" value="C:heterotrimeric G-protein complex"/>
    <property type="evidence" value="ECO:0007669"/>
    <property type="project" value="TreeGrafter"/>
</dbReference>
<dbReference type="PROSITE" id="PS51882">
    <property type="entry name" value="G_ALPHA"/>
    <property type="match status" value="1"/>
</dbReference>
<dbReference type="GO" id="GO:0005525">
    <property type="term" value="F:GTP binding"/>
    <property type="evidence" value="ECO:0007669"/>
    <property type="project" value="UniProtKB-KW"/>
</dbReference>
<dbReference type="Gene3D" id="3.40.50.300">
    <property type="entry name" value="P-loop containing nucleotide triphosphate hydrolases"/>
    <property type="match status" value="1"/>
</dbReference>
<dbReference type="AlphaFoldDB" id="A0A7S4NYP4"/>
<name>A0A7S4NYP4_9EUKA</name>
<evidence type="ECO:0000256" key="1">
    <source>
        <dbReference type="ARBA" id="ARBA00011356"/>
    </source>
</evidence>
<sequence>MGNACSGGGDGNAAASTPEEQARARAIEKMLKEDRRQMLKEVKLLLLGAGQSGKSTLAKQMKVLYLNGFTEQEKLAFKEIVAGNIYTNTHALVKGALRAGYPLTPESQAVIQKAWLNDPAEPLNASIAEDLQVLWADPSIKKVYDTDEGQIEDSAPYFYEKKNLDRMTSNDYCPTTEDVLRVRVKTTGVSEIFFDLAQVRFRMVDVGGQRSERRKWIHCFQDVSAVIFFVAMSEYNQYLAEAPEVKRMHESIALFDEIVNARWFQKSNIILFLNKSDLFKEKIAKIDMKCMFNDYTGGCNFDAGCKFLTEVFVNLVDQNNGKREIYPHVTCATNTQNVKFVFTSVRDSLLKDTLGNEIGVAI</sequence>
<evidence type="ECO:0000256" key="4">
    <source>
        <dbReference type="ARBA" id="ARBA00022842"/>
    </source>
</evidence>
<evidence type="ECO:0000256" key="9">
    <source>
        <dbReference type="SAM" id="MobiDB-lite"/>
    </source>
</evidence>
<dbReference type="SUPFAM" id="SSF52540">
    <property type="entry name" value="P-loop containing nucleoside triphosphate hydrolases"/>
    <property type="match status" value="1"/>
</dbReference>
<dbReference type="Pfam" id="PF00503">
    <property type="entry name" value="G-alpha"/>
    <property type="match status" value="1"/>
</dbReference>
<dbReference type="InterPro" id="IPR011025">
    <property type="entry name" value="GproteinA_insert"/>
</dbReference>
<feature type="binding site" evidence="7">
    <location>
        <begin position="274"/>
        <end position="277"/>
    </location>
    <ligand>
        <name>GTP</name>
        <dbReference type="ChEBI" id="CHEBI:37565"/>
    </ligand>
</feature>
<comment type="subunit">
    <text evidence="1">G proteins are composed of 3 units; alpha, beta and gamma. The alpha chain contains the guanine nucleotide binding site.</text>
</comment>
<dbReference type="InterPro" id="IPR001019">
    <property type="entry name" value="Gprotein_alpha_su"/>
</dbReference>
<keyword evidence="3 7" id="KW-0547">Nucleotide-binding</keyword>
<proteinExistence type="predicted"/>
<feature type="binding site" evidence="7">
    <location>
        <position position="332"/>
    </location>
    <ligand>
        <name>GTP</name>
        <dbReference type="ChEBI" id="CHEBI:37565"/>
    </ligand>
</feature>
<dbReference type="CDD" id="cd00066">
    <property type="entry name" value="G-alpha"/>
    <property type="match status" value="1"/>
</dbReference>
<dbReference type="GO" id="GO:0007188">
    <property type="term" value="P:adenylate cyclase-modulating G protein-coupled receptor signaling pathway"/>
    <property type="evidence" value="ECO:0007669"/>
    <property type="project" value="TreeGrafter"/>
</dbReference>
<evidence type="ECO:0000256" key="8">
    <source>
        <dbReference type="PIRSR" id="PIRSR601019-2"/>
    </source>
</evidence>
<dbReference type="PANTHER" id="PTHR10218">
    <property type="entry name" value="GTP-BINDING PROTEIN ALPHA SUBUNIT"/>
    <property type="match status" value="1"/>
</dbReference>
<dbReference type="SUPFAM" id="SSF47895">
    <property type="entry name" value="Transducin (alpha subunit), insertion domain"/>
    <property type="match status" value="1"/>
</dbReference>
<evidence type="ECO:0000256" key="2">
    <source>
        <dbReference type="ARBA" id="ARBA00022723"/>
    </source>
</evidence>
<evidence type="ECO:0000256" key="7">
    <source>
        <dbReference type="PIRSR" id="PIRSR601019-1"/>
    </source>
</evidence>
<keyword evidence="5 7" id="KW-0342">GTP-binding</keyword>
<dbReference type="GO" id="GO:0003924">
    <property type="term" value="F:GTPase activity"/>
    <property type="evidence" value="ECO:0007669"/>
    <property type="project" value="InterPro"/>
</dbReference>
<feature type="binding site" evidence="7">
    <location>
        <begin position="205"/>
        <end position="209"/>
    </location>
    <ligand>
        <name>GTP</name>
        <dbReference type="ChEBI" id="CHEBI:37565"/>
    </ligand>
</feature>
<feature type="binding site" evidence="8">
    <location>
        <position position="186"/>
    </location>
    <ligand>
        <name>Mg(2+)</name>
        <dbReference type="ChEBI" id="CHEBI:18420"/>
    </ligand>
</feature>
<keyword evidence="6" id="KW-0807">Transducer</keyword>
<evidence type="ECO:0000313" key="10">
    <source>
        <dbReference type="EMBL" id="CAE2315524.1"/>
    </source>
</evidence>
<keyword evidence="4 8" id="KW-0460">Magnesium</keyword>
<reference evidence="10" key="1">
    <citation type="submission" date="2021-01" db="EMBL/GenBank/DDBJ databases">
        <authorList>
            <person name="Corre E."/>
            <person name="Pelletier E."/>
            <person name="Niang G."/>
            <person name="Scheremetjew M."/>
            <person name="Finn R."/>
            <person name="Kale V."/>
            <person name="Holt S."/>
            <person name="Cochrane G."/>
            <person name="Meng A."/>
            <person name="Brown T."/>
            <person name="Cohen L."/>
        </authorList>
    </citation>
    <scope>NUCLEOTIDE SEQUENCE</scope>
    <source>
        <strain evidence="10">SoJaBio B1-5/56/2</strain>
    </source>
</reference>
<evidence type="ECO:0000256" key="6">
    <source>
        <dbReference type="ARBA" id="ARBA00023224"/>
    </source>
</evidence>
<feature type="binding site" evidence="7">
    <location>
        <begin position="153"/>
        <end position="154"/>
    </location>
    <ligand>
        <name>GTP</name>
        <dbReference type="ChEBI" id="CHEBI:37565"/>
    </ligand>
</feature>
<dbReference type="GO" id="GO:0005737">
    <property type="term" value="C:cytoplasm"/>
    <property type="evidence" value="ECO:0007669"/>
    <property type="project" value="TreeGrafter"/>
</dbReference>
<dbReference type="InterPro" id="IPR027417">
    <property type="entry name" value="P-loop_NTPase"/>
</dbReference>
<dbReference type="PRINTS" id="PR00318">
    <property type="entry name" value="GPROTEINA"/>
</dbReference>
<dbReference type="EMBL" id="HBKR01024078">
    <property type="protein sequence ID" value="CAE2315524.1"/>
    <property type="molecule type" value="Transcribed_RNA"/>
</dbReference>
<keyword evidence="2 8" id="KW-0479">Metal-binding</keyword>
<feature type="region of interest" description="Disordered" evidence="9">
    <location>
        <begin position="1"/>
        <end position="22"/>
    </location>
</feature>
<feature type="compositionally biased region" description="Gly residues" evidence="9">
    <location>
        <begin position="1"/>
        <end position="11"/>
    </location>
</feature>
<evidence type="ECO:0008006" key="11">
    <source>
        <dbReference type="Google" id="ProtNLM"/>
    </source>
</evidence>
<evidence type="ECO:0000256" key="5">
    <source>
        <dbReference type="ARBA" id="ARBA00023134"/>
    </source>
</evidence>
<accession>A0A7S4NYP4</accession>
<dbReference type="FunFam" id="3.40.50.300:FF:000563">
    <property type="entry name" value="Guanine nucleotide-binding protein alpha subunit"/>
    <property type="match status" value="1"/>
</dbReference>
<dbReference type="GO" id="GO:0046872">
    <property type="term" value="F:metal ion binding"/>
    <property type="evidence" value="ECO:0007669"/>
    <property type="project" value="UniProtKB-KW"/>
</dbReference>
<feature type="binding site" evidence="7">
    <location>
        <begin position="180"/>
        <end position="186"/>
    </location>
    <ligand>
        <name>GTP</name>
        <dbReference type="ChEBI" id="CHEBI:37565"/>
    </ligand>
</feature>
<dbReference type="GO" id="GO:0001664">
    <property type="term" value="F:G protein-coupled receptor binding"/>
    <property type="evidence" value="ECO:0007669"/>
    <property type="project" value="TreeGrafter"/>
</dbReference>
<feature type="binding site" evidence="8">
    <location>
        <position position="55"/>
    </location>
    <ligand>
        <name>Mg(2+)</name>
        <dbReference type="ChEBI" id="CHEBI:18420"/>
    </ligand>
</feature>
<evidence type="ECO:0000256" key="3">
    <source>
        <dbReference type="ARBA" id="ARBA00022741"/>
    </source>
</evidence>
<dbReference type="SMART" id="SM00275">
    <property type="entry name" value="G_alpha"/>
    <property type="match status" value="1"/>
</dbReference>
<gene>
    <name evidence="10" type="ORF">NAES01612_LOCUS15798</name>
</gene>
<dbReference type="PANTHER" id="PTHR10218:SF302">
    <property type="entry name" value="GUANINE NUCLEOTIDE-BINDING PROTEIN ALPHA-5 SUBUNIT"/>
    <property type="match status" value="1"/>
</dbReference>
<organism evidence="10">
    <name type="scientific">Paramoeba aestuarina</name>
    <dbReference type="NCBI Taxonomy" id="180227"/>
    <lineage>
        <taxon>Eukaryota</taxon>
        <taxon>Amoebozoa</taxon>
        <taxon>Discosea</taxon>
        <taxon>Flabellinia</taxon>
        <taxon>Dactylopodida</taxon>
        <taxon>Paramoebidae</taxon>
        <taxon>Paramoeba</taxon>
    </lineage>
</organism>
<dbReference type="Gene3D" id="1.10.400.10">
    <property type="entry name" value="GI Alpha 1, domain 2-like"/>
    <property type="match status" value="1"/>
</dbReference>